<accession>A0A067SL45</accession>
<organism evidence="1 2">
    <name type="scientific">Galerina marginata (strain CBS 339.88)</name>
    <dbReference type="NCBI Taxonomy" id="685588"/>
    <lineage>
        <taxon>Eukaryota</taxon>
        <taxon>Fungi</taxon>
        <taxon>Dikarya</taxon>
        <taxon>Basidiomycota</taxon>
        <taxon>Agaricomycotina</taxon>
        <taxon>Agaricomycetes</taxon>
        <taxon>Agaricomycetidae</taxon>
        <taxon>Agaricales</taxon>
        <taxon>Agaricineae</taxon>
        <taxon>Strophariaceae</taxon>
        <taxon>Galerina</taxon>
    </lineage>
</organism>
<dbReference type="Proteomes" id="UP000027222">
    <property type="component" value="Unassembled WGS sequence"/>
</dbReference>
<dbReference type="EMBL" id="KL142391">
    <property type="protein sequence ID" value="KDR71680.1"/>
    <property type="molecule type" value="Genomic_DNA"/>
</dbReference>
<reference evidence="2" key="1">
    <citation type="journal article" date="2014" name="Proc. Natl. Acad. Sci. U.S.A.">
        <title>Extensive sampling of basidiomycete genomes demonstrates inadequacy of the white-rot/brown-rot paradigm for wood decay fungi.</title>
        <authorList>
            <person name="Riley R."/>
            <person name="Salamov A.A."/>
            <person name="Brown D.W."/>
            <person name="Nagy L.G."/>
            <person name="Floudas D."/>
            <person name="Held B.W."/>
            <person name="Levasseur A."/>
            <person name="Lombard V."/>
            <person name="Morin E."/>
            <person name="Otillar R."/>
            <person name="Lindquist E.A."/>
            <person name="Sun H."/>
            <person name="LaButti K.M."/>
            <person name="Schmutz J."/>
            <person name="Jabbour D."/>
            <person name="Luo H."/>
            <person name="Baker S.E."/>
            <person name="Pisabarro A.G."/>
            <person name="Walton J.D."/>
            <person name="Blanchette R.A."/>
            <person name="Henrissat B."/>
            <person name="Martin F."/>
            <person name="Cullen D."/>
            <person name="Hibbett D.S."/>
            <person name="Grigoriev I.V."/>
        </authorList>
    </citation>
    <scope>NUCLEOTIDE SEQUENCE [LARGE SCALE GENOMIC DNA]</scope>
    <source>
        <strain evidence="2">CBS 339.88</strain>
    </source>
</reference>
<proteinExistence type="predicted"/>
<keyword evidence="2" id="KW-1185">Reference proteome</keyword>
<name>A0A067SL45_GALM3</name>
<sequence length="369" mass="42284">MSVPRTLCDADKHHGRAQIVNGDIFYSPNCTRELANIPEQDSHNILLPYARPEEIRAPRNFSRVNLADYQSPRWWSIPFGWVAFVPTRPDFFGPILGTMNRLPQCNELRFEEGLGYSMPEGILRVWRDLELDIIHAVGLLAVHTESSPLLPAYPTIFGYRHHHKSWRAALIAFERSRDWLVMWISVLAYLIAVAETKTSARENSPLLALTDWYSHLVKNGCSESWLEALTMSSMICEFTLWAERAGTFVSLTDLRADVRLPSVEWLCAFGIPNWYRWKLEWSKDPKYAAYTPLAHHLQDMFDGIPPRISSNWDVMQHQGSSHSLTAPMNQPIPPQNACPLGESREGNLTKGDSGWLVSWLWMWLLVSVI</sequence>
<evidence type="ECO:0000313" key="1">
    <source>
        <dbReference type="EMBL" id="KDR71680.1"/>
    </source>
</evidence>
<dbReference type="OrthoDB" id="3270336at2759"/>
<dbReference type="HOGENOM" id="CLU_750151_0_0_1"/>
<dbReference type="AlphaFoldDB" id="A0A067SL45"/>
<evidence type="ECO:0000313" key="2">
    <source>
        <dbReference type="Proteomes" id="UP000027222"/>
    </source>
</evidence>
<gene>
    <name evidence="1" type="ORF">GALMADRAFT_143484</name>
</gene>
<protein>
    <submittedName>
        <fullName evidence="1">Uncharacterized protein</fullName>
    </submittedName>
</protein>